<dbReference type="InterPro" id="IPR042122">
    <property type="entry name" value="Ser_AcTrfase_N_sf"/>
</dbReference>
<dbReference type="PANTHER" id="PTHR42811">
    <property type="entry name" value="SERINE ACETYLTRANSFERASE"/>
    <property type="match status" value="1"/>
</dbReference>
<dbReference type="NCBIfam" id="TIGR01172">
    <property type="entry name" value="cysE"/>
    <property type="match status" value="1"/>
</dbReference>
<dbReference type="EC" id="2.3.1.30" evidence="3 11"/>
<evidence type="ECO:0000256" key="10">
    <source>
        <dbReference type="ARBA" id="ARBA00049486"/>
    </source>
</evidence>
<accession>A0ABP8ZI20</accession>
<dbReference type="InterPro" id="IPR011004">
    <property type="entry name" value="Trimer_LpxA-like_sf"/>
</dbReference>
<dbReference type="InterPro" id="IPR018357">
    <property type="entry name" value="Hexapep_transf_CS"/>
</dbReference>
<dbReference type="PIRSF" id="PIRSF000441">
    <property type="entry name" value="CysE"/>
    <property type="match status" value="1"/>
</dbReference>
<dbReference type="Gene3D" id="1.10.3130.10">
    <property type="entry name" value="serine acetyltransferase, domain 1"/>
    <property type="match status" value="1"/>
</dbReference>
<evidence type="ECO:0000313" key="12">
    <source>
        <dbReference type="EMBL" id="GAA4757223.1"/>
    </source>
</evidence>
<evidence type="ECO:0000256" key="8">
    <source>
        <dbReference type="ARBA" id="ARBA00023192"/>
    </source>
</evidence>
<evidence type="ECO:0000256" key="3">
    <source>
        <dbReference type="ARBA" id="ARBA00013266"/>
    </source>
</evidence>
<evidence type="ECO:0000256" key="1">
    <source>
        <dbReference type="ARBA" id="ARBA00004876"/>
    </source>
</evidence>
<keyword evidence="9 11" id="KW-0012">Acyltransferase</keyword>
<gene>
    <name evidence="12" type="primary">cysE</name>
    <name evidence="12" type="ORF">GCM10023217_31670</name>
</gene>
<evidence type="ECO:0000256" key="2">
    <source>
        <dbReference type="ARBA" id="ARBA00007274"/>
    </source>
</evidence>
<evidence type="ECO:0000256" key="6">
    <source>
        <dbReference type="ARBA" id="ARBA00022679"/>
    </source>
</evidence>
<comment type="catalytic activity">
    <reaction evidence="10 11">
        <text>L-serine + acetyl-CoA = O-acetyl-L-serine + CoA</text>
        <dbReference type="Rhea" id="RHEA:24560"/>
        <dbReference type="ChEBI" id="CHEBI:33384"/>
        <dbReference type="ChEBI" id="CHEBI:57287"/>
        <dbReference type="ChEBI" id="CHEBI:57288"/>
        <dbReference type="ChEBI" id="CHEBI:58340"/>
        <dbReference type="EC" id="2.3.1.30"/>
    </reaction>
</comment>
<dbReference type="InterPro" id="IPR001451">
    <property type="entry name" value="Hexapep"/>
</dbReference>
<dbReference type="Pfam" id="PF00132">
    <property type="entry name" value="Hexapep"/>
    <property type="match status" value="1"/>
</dbReference>
<keyword evidence="8" id="KW-0198">Cysteine biosynthesis</keyword>
<dbReference type="Gene3D" id="2.160.10.10">
    <property type="entry name" value="Hexapeptide repeat proteins"/>
    <property type="match status" value="1"/>
</dbReference>
<keyword evidence="7" id="KW-0677">Repeat</keyword>
<dbReference type="RefSeq" id="WP_246994692.1">
    <property type="nucleotide sequence ID" value="NZ_BAABIE010000018.1"/>
</dbReference>
<keyword evidence="6 11" id="KW-0808">Transferase</keyword>
<evidence type="ECO:0000256" key="5">
    <source>
        <dbReference type="ARBA" id="ARBA00022605"/>
    </source>
</evidence>
<dbReference type="NCBIfam" id="NF041874">
    <property type="entry name" value="EPS_EpsC"/>
    <property type="match status" value="1"/>
</dbReference>
<evidence type="ECO:0000256" key="4">
    <source>
        <dbReference type="ARBA" id="ARBA00018522"/>
    </source>
</evidence>
<dbReference type="InterPro" id="IPR053376">
    <property type="entry name" value="Serine_acetyltransferase"/>
</dbReference>
<organism evidence="12 13">
    <name type="scientific">Gordonia alkaliphila</name>
    <dbReference type="NCBI Taxonomy" id="1053547"/>
    <lineage>
        <taxon>Bacteria</taxon>
        <taxon>Bacillati</taxon>
        <taxon>Actinomycetota</taxon>
        <taxon>Actinomycetes</taxon>
        <taxon>Mycobacteriales</taxon>
        <taxon>Gordoniaceae</taxon>
        <taxon>Gordonia</taxon>
    </lineage>
</organism>
<comment type="pathway">
    <text evidence="1">Amino-acid biosynthesis; L-cysteine biosynthesis; L-cysteine from L-serine: step 1/2.</text>
</comment>
<comment type="similarity">
    <text evidence="2 11">Belongs to the transferase hexapeptide repeat family.</text>
</comment>
<evidence type="ECO:0000256" key="9">
    <source>
        <dbReference type="ARBA" id="ARBA00023315"/>
    </source>
</evidence>
<dbReference type="InterPro" id="IPR005881">
    <property type="entry name" value="Ser_O-AcTrfase"/>
</dbReference>
<dbReference type="EMBL" id="BAABIE010000018">
    <property type="protein sequence ID" value="GAA4757223.1"/>
    <property type="molecule type" value="Genomic_DNA"/>
</dbReference>
<evidence type="ECO:0000256" key="7">
    <source>
        <dbReference type="ARBA" id="ARBA00022737"/>
    </source>
</evidence>
<dbReference type="SUPFAM" id="SSF51161">
    <property type="entry name" value="Trimeric LpxA-like enzymes"/>
    <property type="match status" value="1"/>
</dbReference>
<dbReference type="Proteomes" id="UP001500822">
    <property type="component" value="Unassembled WGS sequence"/>
</dbReference>
<sequence length="199" mass="21426">MTPDSRGLPERPGLFFLLREDLQAARDRDPAATSRFLVAIAYPGVHALWLYRIAHALWNKNRLLRLPARLLSQFARFMTGVEIHPAAVIGRRFFIDHGMGVVIGETSVVGEDVLMFHGSTLGGTSMNKGKRHPTVGDRVLIGAGAKILGPITLGDDVKIGANAVVVHDVPTGHVAIGVAAKSRPGPDVIDPYAEPALYI</sequence>
<name>A0ABP8ZI20_9ACTN</name>
<dbReference type="PROSITE" id="PS00101">
    <property type="entry name" value="HEXAPEP_TRANSFERASES"/>
    <property type="match status" value="1"/>
</dbReference>
<evidence type="ECO:0000313" key="13">
    <source>
        <dbReference type="Proteomes" id="UP001500822"/>
    </source>
</evidence>
<evidence type="ECO:0000256" key="11">
    <source>
        <dbReference type="PIRNR" id="PIRNR000441"/>
    </source>
</evidence>
<dbReference type="CDD" id="cd03354">
    <property type="entry name" value="LbH_SAT"/>
    <property type="match status" value="1"/>
</dbReference>
<comment type="caution">
    <text evidence="12">The sequence shown here is derived from an EMBL/GenBank/DDBJ whole genome shotgun (WGS) entry which is preliminary data.</text>
</comment>
<keyword evidence="5" id="KW-0028">Amino-acid biosynthesis</keyword>
<protein>
    <recommendedName>
        <fullName evidence="4 11">Serine acetyltransferase</fullName>
        <ecNumber evidence="3 11">2.3.1.30</ecNumber>
    </recommendedName>
</protein>
<dbReference type="InterPro" id="IPR045304">
    <property type="entry name" value="LbH_SAT"/>
</dbReference>
<keyword evidence="13" id="KW-1185">Reference proteome</keyword>
<reference evidence="13" key="1">
    <citation type="journal article" date="2019" name="Int. J. Syst. Evol. Microbiol.">
        <title>The Global Catalogue of Microorganisms (GCM) 10K type strain sequencing project: providing services to taxonomists for standard genome sequencing and annotation.</title>
        <authorList>
            <consortium name="The Broad Institute Genomics Platform"/>
            <consortium name="The Broad Institute Genome Sequencing Center for Infectious Disease"/>
            <person name="Wu L."/>
            <person name="Ma J."/>
        </authorList>
    </citation>
    <scope>NUCLEOTIDE SEQUENCE [LARGE SCALE GENOMIC DNA]</scope>
    <source>
        <strain evidence="13">JCM 18077</strain>
    </source>
</reference>
<proteinExistence type="inferred from homology"/>